<dbReference type="EMBL" id="PEYV01000054">
    <property type="protein sequence ID" value="PIS21351.1"/>
    <property type="molecule type" value="Genomic_DNA"/>
</dbReference>
<accession>A0A2H0X930</accession>
<sequence>MGTSSVISNPGKKYPDGTLTLSVGQGQDSCNLDMNSAKGWNWQNLQEKPVTVGGVAGTGLIGKTDYTNGIFYDRKFVLIKGQDNCYTFDYWSYDISQTNTFDQILSTFKFL</sequence>
<name>A0A2H0X930_UNCKA</name>
<organism evidence="1 2">
    <name type="scientific">candidate division WWE3 bacterium CG08_land_8_20_14_0_20_41_15</name>
    <dbReference type="NCBI Taxonomy" id="1975086"/>
    <lineage>
        <taxon>Bacteria</taxon>
        <taxon>Katanobacteria</taxon>
    </lineage>
</organism>
<reference evidence="2" key="1">
    <citation type="submission" date="2017-09" db="EMBL/GenBank/DDBJ databases">
        <title>Depth-based differentiation of microbial function through sediment-hosted aquifers and enrichment of novel symbionts in the deep terrestrial subsurface.</title>
        <authorList>
            <person name="Probst A.J."/>
            <person name="Ladd B."/>
            <person name="Jarett J.K."/>
            <person name="Geller-Mcgrath D.E."/>
            <person name="Sieber C.M.K."/>
            <person name="Emerson J.B."/>
            <person name="Anantharaman K."/>
            <person name="Thomas B.C."/>
            <person name="Malmstrom R."/>
            <person name="Stieglmeier M."/>
            <person name="Klingl A."/>
            <person name="Woyke T."/>
            <person name="Ryan C.M."/>
            <person name="Banfield J.F."/>
        </authorList>
    </citation>
    <scope>NUCLEOTIDE SEQUENCE [LARGE SCALE GENOMIC DNA]</scope>
</reference>
<dbReference type="Proteomes" id="UP000231098">
    <property type="component" value="Unassembled WGS sequence"/>
</dbReference>
<protein>
    <submittedName>
        <fullName evidence="1">Uncharacterized protein</fullName>
    </submittedName>
</protein>
<proteinExistence type="predicted"/>
<gene>
    <name evidence="1" type="ORF">COT51_03235</name>
</gene>
<evidence type="ECO:0000313" key="2">
    <source>
        <dbReference type="Proteomes" id="UP000231098"/>
    </source>
</evidence>
<evidence type="ECO:0000313" key="1">
    <source>
        <dbReference type="EMBL" id="PIS21351.1"/>
    </source>
</evidence>
<comment type="caution">
    <text evidence="1">The sequence shown here is derived from an EMBL/GenBank/DDBJ whole genome shotgun (WGS) entry which is preliminary data.</text>
</comment>
<dbReference type="AlphaFoldDB" id="A0A2H0X930"/>